<reference evidence="1 2" key="1">
    <citation type="submission" date="2009-01" db="EMBL/GenBank/DDBJ databases">
        <title>Complete sequence of chromosome of Methylobacterium nodulans ORS 2060.</title>
        <authorList>
            <consortium name="US DOE Joint Genome Institute"/>
            <person name="Lucas S."/>
            <person name="Copeland A."/>
            <person name="Lapidus A."/>
            <person name="Glavina del Rio T."/>
            <person name="Dalin E."/>
            <person name="Tice H."/>
            <person name="Bruce D."/>
            <person name="Goodwin L."/>
            <person name="Pitluck S."/>
            <person name="Sims D."/>
            <person name="Brettin T."/>
            <person name="Detter J.C."/>
            <person name="Han C."/>
            <person name="Larimer F."/>
            <person name="Land M."/>
            <person name="Hauser L."/>
            <person name="Kyrpides N."/>
            <person name="Ivanova N."/>
            <person name="Marx C.J."/>
            <person name="Richardson P."/>
        </authorList>
    </citation>
    <scope>NUCLEOTIDE SEQUENCE [LARGE SCALE GENOMIC DNA]</scope>
    <source>
        <strain evidence="2">LMG 21967 / CNCM I-2342 / ORS 2060</strain>
    </source>
</reference>
<evidence type="ECO:0000313" key="2">
    <source>
        <dbReference type="Proteomes" id="UP000008207"/>
    </source>
</evidence>
<dbReference type="AlphaFoldDB" id="B8IKA4"/>
<dbReference type="EMBL" id="CP001349">
    <property type="protein sequence ID" value="ACL61889.1"/>
    <property type="molecule type" value="Genomic_DNA"/>
</dbReference>
<proteinExistence type="predicted"/>
<evidence type="ECO:0000313" key="1">
    <source>
        <dbReference type="EMBL" id="ACL61889.1"/>
    </source>
</evidence>
<keyword evidence="2" id="KW-1185">Reference proteome</keyword>
<dbReference type="Proteomes" id="UP000008207">
    <property type="component" value="Chromosome"/>
</dbReference>
<gene>
    <name evidence="1" type="ordered locus">Mnod_7149</name>
</gene>
<name>B8IKA4_METNO</name>
<organism evidence="1 2">
    <name type="scientific">Methylobacterium nodulans (strain LMG 21967 / CNCM I-2342 / ORS 2060)</name>
    <dbReference type="NCBI Taxonomy" id="460265"/>
    <lineage>
        <taxon>Bacteria</taxon>
        <taxon>Pseudomonadati</taxon>
        <taxon>Pseudomonadota</taxon>
        <taxon>Alphaproteobacteria</taxon>
        <taxon>Hyphomicrobiales</taxon>
        <taxon>Methylobacteriaceae</taxon>
        <taxon>Methylobacterium</taxon>
    </lineage>
</organism>
<dbReference type="HOGENOM" id="CLU_2569883_0_0_5"/>
<protein>
    <submittedName>
        <fullName evidence="1">Uncharacterized protein</fullName>
    </submittedName>
</protein>
<dbReference type="KEGG" id="mno:Mnod_7149"/>
<accession>B8IKA4</accession>
<sequence length="81" mass="8573">MAANSGPHAEMLAIEDRTEPLAGISRHARLTAGPSLWWDGITAQGCFEAACAIFDRLCDLRSPAPQQEERGGCHAGHTVSG</sequence>
<dbReference type="RefSeq" id="WP_015933452.1">
    <property type="nucleotide sequence ID" value="NC_011894.1"/>
</dbReference>